<proteinExistence type="predicted"/>
<gene>
    <name evidence="1" type="ORF">AVEN_173536_1</name>
</gene>
<evidence type="ECO:0000313" key="2">
    <source>
        <dbReference type="Proteomes" id="UP000499080"/>
    </source>
</evidence>
<dbReference type="AlphaFoldDB" id="A0A4Y2TA53"/>
<name>A0A4Y2TA53_ARAVE</name>
<evidence type="ECO:0000313" key="1">
    <source>
        <dbReference type="EMBL" id="GBN95995.1"/>
    </source>
</evidence>
<dbReference type="Proteomes" id="UP000499080">
    <property type="component" value="Unassembled WGS sequence"/>
</dbReference>
<comment type="caution">
    <text evidence="1">The sequence shown here is derived from an EMBL/GenBank/DDBJ whole genome shotgun (WGS) entry which is preliminary data.</text>
</comment>
<protein>
    <submittedName>
        <fullName evidence="1">Uncharacterized protein</fullName>
    </submittedName>
</protein>
<accession>A0A4Y2TA53</accession>
<sequence>MKTWGKRFCNKKLVLKVTDGVNVALLQSTELRIGQMKDKEEISVQNRFNTANGLPQKVREMKLLFTIASDLFQCDHPSRGPHTAFCTQHSRRPKVTCHQECSAQSVICCPLRSSTSGPHQDRL</sequence>
<organism evidence="1 2">
    <name type="scientific">Araneus ventricosus</name>
    <name type="common">Orbweaver spider</name>
    <name type="synonym">Epeira ventricosa</name>
    <dbReference type="NCBI Taxonomy" id="182803"/>
    <lineage>
        <taxon>Eukaryota</taxon>
        <taxon>Metazoa</taxon>
        <taxon>Ecdysozoa</taxon>
        <taxon>Arthropoda</taxon>
        <taxon>Chelicerata</taxon>
        <taxon>Arachnida</taxon>
        <taxon>Araneae</taxon>
        <taxon>Araneomorphae</taxon>
        <taxon>Entelegynae</taxon>
        <taxon>Araneoidea</taxon>
        <taxon>Araneidae</taxon>
        <taxon>Araneus</taxon>
    </lineage>
</organism>
<dbReference type="EMBL" id="BGPR01026355">
    <property type="protein sequence ID" value="GBN95995.1"/>
    <property type="molecule type" value="Genomic_DNA"/>
</dbReference>
<reference evidence="1 2" key="1">
    <citation type="journal article" date="2019" name="Sci. Rep.">
        <title>Orb-weaving spider Araneus ventricosus genome elucidates the spidroin gene catalogue.</title>
        <authorList>
            <person name="Kono N."/>
            <person name="Nakamura H."/>
            <person name="Ohtoshi R."/>
            <person name="Moran D.A.P."/>
            <person name="Shinohara A."/>
            <person name="Yoshida Y."/>
            <person name="Fujiwara M."/>
            <person name="Mori M."/>
            <person name="Tomita M."/>
            <person name="Arakawa K."/>
        </authorList>
    </citation>
    <scope>NUCLEOTIDE SEQUENCE [LARGE SCALE GENOMIC DNA]</scope>
</reference>
<keyword evidence="2" id="KW-1185">Reference proteome</keyword>